<evidence type="ECO:0000259" key="1">
    <source>
        <dbReference type="Pfam" id="PF00768"/>
    </source>
</evidence>
<dbReference type="PANTHER" id="PTHR21581">
    <property type="entry name" value="D-ALANYL-D-ALANINE CARBOXYPEPTIDASE"/>
    <property type="match status" value="1"/>
</dbReference>
<accession>A0ABS6BH41</accession>
<proteinExistence type="predicted"/>
<evidence type="ECO:0000313" key="3">
    <source>
        <dbReference type="Proteomes" id="UP000776276"/>
    </source>
</evidence>
<dbReference type="GO" id="GO:0004180">
    <property type="term" value="F:carboxypeptidase activity"/>
    <property type="evidence" value="ECO:0007669"/>
    <property type="project" value="UniProtKB-KW"/>
</dbReference>
<sequence>MAPAAGLTPIIQPRYAAIVMDASTREVLYANAADEIRHPASITKVMTLFLTFDALRSGRLQLDDQVPISRHAAAQRPSKLGLPAGRSISVREAIEVVAVKSANDIAVALAEKIAGSEPAFARMMTNKARMLGMKATYFSNASGLNDVANFTTARDLAILSASILAAHPDRYSYFGMRTASFGKLRFANHNPLLGKLDGVDGIKTGFTNDAGYTQAASAVRGGRRLITVVMGEPTIAARSRDLTALLDAGFSVLEKRARGQLTTVAANLPDISHPALRIMPGHAEGSAEY</sequence>
<comment type="caution">
    <text evidence="2">The sequence shown here is derived from an EMBL/GenBank/DDBJ whole genome shotgun (WGS) entry which is preliminary data.</text>
</comment>
<reference evidence="2 3" key="1">
    <citation type="submission" date="2021-06" db="EMBL/GenBank/DDBJ databases">
        <title>Sphingomonas sp. XMGL2, whole genome shotgun sequencing project.</title>
        <authorList>
            <person name="Zhao G."/>
            <person name="Shen L."/>
        </authorList>
    </citation>
    <scope>NUCLEOTIDE SEQUENCE [LARGE SCALE GENOMIC DNA]</scope>
    <source>
        <strain evidence="2 3">XMGL2</strain>
    </source>
</reference>
<keyword evidence="2" id="KW-0378">Hydrolase</keyword>
<dbReference type="Pfam" id="PF00768">
    <property type="entry name" value="Peptidase_S11"/>
    <property type="match status" value="1"/>
</dbReference>
<protein>
    <submittedName>
        <fullName evidence="2">D-alanyl-D-alanine carboxypeptidase</fullName>
    </submittedName>
</protein>
<name>A0ABS6BH41_9SPHN</name>
<dbReference type="Proteomes" id="UP000776276">
    <property type="component" value="Unassembled WGS sequence"/>
</dbReference>
<evidence type="ECO:0000313" key="2">
    <source>
        <dbReference type="EMBL" id="MBU3076555.1"/>
    </source>
</evidence>
<keyword evidence="2" id="KW-0121">Carboxypeptidase</keyword>
<dbReference type="EMBL" id="JAHKRT010000001">
    <property type="protein sequence ID" value="MBU3076555.1"/>
    <property type="molecule type" value="Genomic_DNA"/>
</dbReference>
<feature type="domain" description="Peptidase S11 D-alanyl-D-alanine carboxypeptidase A N-terminal" evidence="1">
    <location>
        <begin position="16"/>
        <end position="233"/>
    </location>
</feature>
<organism evidence="2 3">
    <name type="scientific">Sphingomonas quercus</name>
    <dbReference type="NCBI Taxonomy" id="2842451"/>
    <lineage>
        <taxon>Bacteria</taxon>
        <taxon>Pseudomonadati</taxon>
        <taxon>Pseudomonadota</taxon>
        <taxon>Alphaproteobacteria</taxon>
        <taxon>Sphingomonadales</taxon>
        <taxon>Sphingomonadaceae</taxon>
        <taxon>Sphingomonas</taxon>
    </lineage>
</organism>
<keyword evidence="2" id="KW-0645">Protease</keyword>
<dbReference type="PANTHER" id="PTHR21581:SF6">
    <property type="entry name" value="TRAFFICKING PROTEIN PARTICLE COMPLEX SUBUNIT 12"/>
    <property type="match status" value="1"/>
</dbReference>
<dbReference type="InterPro" id="IPR001967">
    <property type="entry name" value="Peptidase_S11_N"/>
</dbReference>
<gene>
    <name evidence="2" type="ORF">KOF26_01645</name>
</gene>
<keyword evidence="3" id="KW-1185">Reference proteome</keyword>